<dbReference type="InterPro" id="IPR058649">
    <property type="entry name" value="CzcB_C"/>
</dbReference>
<dbReference type="Gene3D" id="2.40.420.20">
    <property type="match status" value="1"/>
</dbReference>
<dbReference type="GO" id="GO:0060003">
    <property type="term" value="P:copper ion export"/>
    <property type="evidence" value="ECO:0007669"/>
    <property type="project" value="TreeGrafter"/>
</dbReference>
<dbReference type="InterPro" id="IPR058792">
    <property type="entry name" value="Beta-barrel_RND_2"/>
</dbReference>
<dbReference type="Pfam" id="PF25954">
    <property type="entry name" value="Beta-barrel_RND_2"/>
    <property type="match status" value="1"/>
</dbReference>
<feature type="region of interest" description="Disordered" evidence="5">
    <location>
        <begin position="422"/>
        <end position="448"/>
    </location>
</feature>
<evidence type="ECO:0000256" key="4">
    <source>
        <dbReference type="ARBA" id="ARBA00023065"/>
    </source>
</evidence>
<dbReference type="AlphaFoldDB" id="A0A1H8PAT4"/>
<dbReference type="InterPro" id="IPR051909">
    <property type="entry name" value="MFP_Cation_Efflux"/>
</dbReference>
<dbReference type="OrthoDB" id="9806939at2"/>
<dbReference type="PANTHER" id="PTHR30097:SF15">
    <property type="entry name" value="CATION EFFLUX SYSTEM PROTEIN CUSB"/>
    <property type="match status" value="1"/>
</dbReference>
<evidence type="ECO:0000256" key="5">
    <source>
        <dbReference type="SAM" id="MobiDB-lite"/>
    </source>
</evidence>
<evidence type="ECO:0000259" key="8">
    <source>
        <dbReference type="Pfam" id="PF25954"/>
    </source>
</evidence>
<dbReference type="GO" id="GO:0016020">
    <property type="term" value="C:membrane"/>
    <property type="evidence" value="ECO:0007669"/>
    <property type="project" value="InterPro"/>
</dbReference>
<dbReference type="Pfam" id="PF25975">
    <property type="entry name" value="CzcB_C"/>
    <property type="match status" value="1"/>
</dbReference>
<dbReference type="EMBL" id="FODO01000009">
    <property type="protein sequence ID" value="SEO39042.1"/>
    <property type="molecule type" value="Genomic_DNA"/>
</dbReference>
<dbReference type="GO" id="GO:0046914">
    <property type="term" value="F:transition metal ion binding"/>
    <property type="evidence" value="ECO:0007669"/>
    <property type="project" value="TreeGrafter"/>
</dbReference>
<keyword evidence="2" id="KW-0813">Transport</keyword>
<dbReference type="Gene3D" id="2.40.30.170">
    <property type="match status" value="1"/>
</dbReference>
<dbReference type="FunFam" id="2.40.30.170:FF:000010">
    <property type="entry name" value="Efflux RND transporter periplasmic adaptor subunit"/>
    <property type="match status" value="1"/>
</dbReference>
<dbReference type="FunFam" id="2.40.420.20:FF:000003">
    <property type="entry name" value="Cation efflux system protein cusB"/>
    <property type="match status" value="1"/>
</dbReference>
<evidence type="ECO:0000256" key="6">
    <source>
        <dbReference type="SAM" id="Phobius"/>
    </source>
</evidence>
<evidence type="ECO:0000256" key="1">
    <source>
        <dbReference type="ARBA" id="ARBA00009477"/>
    </source>
</evidence>
<proteinExistence type="inferred from homology"/>
<dbReference type="PANTHER" id="PTHR30097">
    <property type="entry name" value="CATION EFFLUX SYSTEM PROTEIN CUSB"/>
    <property type="match status" value="1"/>
</dbReference>
<accession>A0A1H8PAT4</accession>
<keyword evidence="4" id="KW-0406">Ion transport</keyword>
<dbReference type="Gene3D" id="2.40.50.320">
    <property type="entry name" value="Copper binding periplasmic protein CusF"/>
    <property type="match status" value="1"/>
</dbReference>
<dbReference type="Pfam" id="PF25919">
    <property type="entry name" value="BSH_CusB"/>
    <property type="match status" value="1"/>
</dbReference>
<evidence type="ECO:0000259" key="7">
    <source>
        <dbReference type="Pfam" id="PF25919"/>
    </source>
</evidence>
<organism evidence="10 11">
    <name type="scientific">Nitrosomonas oligotropha</name>
    <dbReference type="NCBI Taxonomy" id="42354"/>
    <lineage>
        <taxon>Bacteria</taxon>
        <taxon>Pseudomonadati</taxon>
        <taxon>Pseudomonadota</taxon>
        <taxon>Betaproteobacteria</taxon>
        <taxon>Nitrosomonadales</taxon>
        <taxon>Nitrosomonadaceae</taxon>
        <taxon>Nitrosomonas</taxon>
    </lineage>
</organism>
<comment type="similarity">
    <text evidence="1">Belongs to the membrane fusion protein (MFP) (TC 8.A.1) family.</text>
</comment>
<reference evidence="11" key="1">
    <citation type="submission" date="2016-10" db="EMBL/GenBank/DDBJ databases">
        <authorList>
            <person name="Varghese N."/>
            <person name="Submissions S."/>
        </authorList>
    </citation>
    <scope>NUCLEOTIDE SEQUENCE [LARGE SCALE GENOMIC DNA]</scope>
    <source>
        <strain evidence="11">Nm76</strain>
    </source>
</reference>
<sequence length="530" mass="58020">MKSVVKLIMVGVAITTALFASYWWGTTQSQSSSGTAIFETASTEKKILYYRNPMGLPDTSPVPKKDPMGMDYLPVYEGEESPSDQTIIKISTEKIQMLGVLTETATLRELTRTIRAVATIQADERKLYTLVTKFEGWIQRLYVNTTGQAVKKGDALMDVYSPDLITAQQEYLIALRGLQSTADSDSDVRASMQRLVASALQKLRNWDIAETELQRLQQTGEVRQYMTLRSKADGVVLEKKAVMGQRFMPGEVLYQIADLSSVWMLADVFEQDLGMVHQGQVATIRVEAYPNKVFNGEIAFIYPTVTPETRTAIVRVVLPNPDGLLKPAMYARVEFASSHSKDKVLAIPNSAVLDTGTRRVVLVDLGAGRFEPRTVKLGMHADGYAEVLGGINAGETVVVKANFLIDAESNLKAVLSGFGHGGHQLPDEKKETETGSFVKASPSKTHRGEGTINAMDFAHATVTLAHGPIASLQWPAMIMDFRVSDPALLRSLKPGQKVAFEIAEESAGEYIIVHIQPADLSLGTTTHGGH</sequence>
<dbReference type="RefSeq" id="WP_090318432.1">
    <property type="nucleotide sequence ID" value="NZ_FNOE01000010.1"/>
</dbReference>
<keyword evidence="3" id="KW-0732">Signal</keyword>
<dbReference type="InterPro" id="IPR006143">
    <property type="entry name" value="RND_pump_MFP"/>
</dbReference>
<dbReference type="NCBIfam" id="TIGR01730">
    <property type="entry name" value="RND_mfp"/>
    <property type="match status" value="1"/>
</dbReference>
<name>A0A1H8PAT4_9PROT</name>
<evidence type="ECO:0000256" key="2">
    <source>
        <dbReference type="ARBA" id="ARBA00022448"/>
    </source>
</evidence>
<dbReference type="Gene3D" id="2.40.50.100">
    <property type="match status" value="1"/>
</dbReference>
<dbReference type="Proteomes" id="UP000198814">
    <property type="component" value="Unassembled WGS sequence"/>
</dbReference>
<gene>
    <name evidence="10" type="ORF">SAMN05216333_10928</name>
</gene>
<feature type="domain" description="CusB-like beta-barrel" evidence="8">
    <location>
        <begin position="261"/>
        <end position="338"/>
    </location>
</feature>
<keyword evidence="6" id="KW-0812">Transmembrane</keyword>
<evidence type="ECO:0000256" key="3">
    <source>
        <dbReference type="ARBA" id="ARBA00022729"/>
    </source>
</evidence>
<keyword evidence="6" id="KW-0472">Membrane</keyword>
<dbReference type="InterPro" id="IPR058790">
    <property type="entry name" value="BSH_CusB"/>
</dbReference>
<dbReference type="GO" id="GO:0030288">
    <property type="term" value="C:outer membrane-bounded periplasmic space"/>
    <property type="evidence" value="ECO:0007669"/>
    <property type="project" value="TreeGrafter"/>
</dbReference>
<dbReference type="InterPro" id="IPR021647">
    <property type="entry name" value="CusF_Ec"/>
</dbReference>
<dbReference type="Pfam" id="PF11604">
    <property type="entry name" value="CusF_Ec"/>
    <property type="match status" value="1"/>
</dbReference>
<keyword evidence="11" id="KW-1185">Reference proteome</keyword>
<dbReference type="SUPFAM" id="SSF111369">
    <property type="entry name" value="HlyD-like secretion proteins"/>
    <property type="match status" value="1"/>
</dbReference>
<protein>
    <submittedName>
        <fullName evidence="10">Membrane fusion protein, Cu(I)/Ag(I) efflux system</fullName>
    </submittedName>
</protein>
<feature type="domain" description="CusB-like barrel-sandwich hybrid" evidence="7">
    <location>
        <begin position="132"/>
        <end position="257"/>
    </location>
</feature>
<keyword evidence="6" id="KW-1133">Transmembrane helix</keyword>
<evidence type="ECO:0000313" key="10">
    <source>
        <dbReference type="EMBL" id="SEO39042.1"/>
    </source>
</evidence>
<dbReference type="GO" id="GO:0015679">
    <property type="term" value="P:plasma membrane copper ion transport"/>
    <property type="evidence" value="ECO:0007669"/>
    <property type="project" value="TreeGrafter"/>
</dbReference>
<dbReference type="GO" id="GO:0022857">
    <property type="term" value="F:transmembrane transporter activity"/>
    <property type="evidence" value="ECO:0007669"/>
    <property type="project" value="InterPro"/>
</dbReference>
<evidence type="ECO:0000259" key="9">
    <source>
        <dbReference type="Pfam" id="PF25975"/>
    </source>
</evidence>
<dbReference type="STRING" id="42354.SAMN05216333_10928"/>
<feature type="domain" description="CzcB-like C-terminal circularly permuted SH3-like" evidence="9">
    <location>
        <begin position="345"/>
        <end position="405"/>
    </location>
</feature>
<feature type="transmembrane region" description="Helical" evidence="6">
    <location>
        <begin position="7"/>
        <end position="25"/>
    </location>
</feature>
<evidence type="ECO:0000313" key="11">
    <source>
        <dbReference type="Proteomes" id="UP000198814"/>
    </source>
</evidence>
<dbReference type="InterPro" id="IPR042230">
    <property type="entry name" value="CusF_sf"/>
</dbReference>